<reference evidence="1 2" key="1">
    <citation type="journal article" date="2020" name="ISME J.">
        <title>Uncovering the hidden diversity of litter-decomposition mechanisms in mushroom-forming fungi.</title>
        <authorList>
            <person name="Floudas D."/>
            <person name="Bentzer J."/>
            <person name="Ahren D."/>
            <person name="Johansson T."/>
            <person name="Persson P."/>
            <person name="Tunlid A."/>
        </authorList>
    </citation>
    <scope>NUCLEOTIDE SEQUENCE [LARGE SCALE GENOMIC DNA]</scope>
    <source>
        <strain evidence="1 2">CBS 406.79</strain>
    </source>
</reference>
<proteinExistence type="predicted"/>
<protein>
    <submittedName>
        <fullName evidence="1">Uncharacterized protein</fullName>
    </submittedName>
</protein>
<evidence type="ECO:0000313" key="1">
    <source>
        <dbReference type="EMBL" id="KAF5393479.1"/>
    </source>
</evidence>
<evidence type="ECO:0000313" key="2">
    <source>
        <dbReference type="Proteomes" id="UP000518752"/>
    </source>
</evidence>
<keyword evidence="2" id="KW-1185">Reference proteome</keyword>
<dbReference type="AlphaFoldDB" id="A0A8H5I1E9"/>
<dbReference type="EMBL" id="JAACJN010000002">
    <property type="protein sequence ID" value="KAF5393479.1"/>
    <property type="molecule type" value="Genomic_DNA"/>
</dbReference>
<name>A0A8H5I1E9_9AGAR</name>
<dbReference type="Proteomes" id="UP000518752">
    <property type="component" value="Unassembled WGS sequence"/>
</dbReference>
<gene>
    <name evidence="1" type="ORF">D9757_000495</name>
</gene>
<organism evidence="1 2">
    <name type="scientific">Collybiopsis confluens</name>
    <dbReference type="NCBI Taxonomy" id="2823264"/>
    <lineage>
        <taxon>Eukaryota</taxon>
        <taxon>Fungi</taxon>
        <taxon>Dikarya</taxon>
        <taxon>Basidiomycota</taxon>
        <taxon>Agaricomycotina</taxon>
        <taxon>Agaricomycetes</taxon>
        <taxon>Agaricomycetidae</taxon>
        <taxon>Agaricales</taxon>
        <taxon>Marasmiineae</taxon>
        <taxon>Omphalotaceae</taxon>
        <taxon>Collybiopsis</taxon>
    </lineage>
</organism>
<comment type="caution">
    <text evidence="1">The sequence shown here is derived from an EMBL/GenBank/DDBJ whole genome shotgun (WGS) entry which is preliminary data.</text>
</comment>
<accession>A0A8H5I1E9</accession>
<sequence>MDTRGRRVTAVSEEILGLSKNDIRQSHAPTCVTWPEFTSHILHHSRCKSLQSVYSLLRAIVRKGSDSKTMDS</sequence>